<feature type="domain" description="LamG-like jellyroll fold" evidence="3">
    <location>
        <begin position="31"/>
        <end position="166"/>
    </location>
</feature>
<evidence type="ECO:0000256" key="1">
    <source>
        <dbReference type="ARBA" id="ARBA00022729"/>
    </source>
</evidence>
<feature type="non-terminal residue" evidence="4">
    <location>
        <position position="234"/>
    </location>
</feature>
<dbReference type="Gene3D" id="2.60.120.200">
    <property type="match status" value="1"/>
</dbReference>
<dbReference type="InterPro" id="IPR006558">
    <property type="entry name" value="LamG-like"/>
</dbReference>
<feature type="non-terminal residue" evidence="4">
    <location>
        <position position="1"/>
    </location>
</feature>
<evidence type="ECO:0000313" key="4">
    <source>
        <dbReference type="EMBL" id="SVE48745.1"/>
    </source>
</evidence>
<reference evidence="4" key="1">
    <citation type="submission" date="2018-05" db="EMBL/GenBank/DDBJ databases">
        <authorList>
            <person name="Lanie J.A."/>
            <person name="Ng W.-L."/>
            <person name="Kazmierczak K.M."/>
            <person name="Andrzejewski T.M."/>
            <person name="Davidsen T.M."/>
            <person name="Wayne K.J."/>
            <person name="Tettelin H."/>
            <person name="Glass J.I."/>
            <person name="Rusch D."/>
            <person name="Podicherti R."/>
            <person name="Tsui H.-C.T."/>
            <person name="Winkler M.E."/>
        </authorList>
    </citation>
    <scope>NUCLEOTIDE SEQUENCE</scope>
</reference>
<protein>
    <recommendedName>
        <fullName evidence="3">LamG-like jellyroll fold domain-containing protein</fullName>
    </recommendedName>
</protein>
<dbReference type="EMBL" id="UINC01220713">
    <property type="protein sequence ID" value="SVE48745.1"/>
    <property type="molecule type" value="Genomic_DNA"/>
</dbReference>
<sequence length="234" mass="24416">TTATNTYSLSFDGSDDYVLVGDQSELDVGDGDFTLQAIVKVSSSSSANGYLISKRFYSLGNGYEIYVESSGAIKAGILNSSGETSFTHSTTIADDAWHFVHAVFDRDGNGTVYVDGVAGTGVGLGQQGSIDNNKVFVIGEFSSLDGRTLNGLIDEVAVWTSALSSSEIMALYNSGNGLDASSNYGYYTSSSNLVGYWQLNEGSGTYTTDGSGNGNPGTIYGANWSTDIPGSSTT</sequence>
<dbReference type="SMART" id="SM00560">
    <property type="entry name" value="LamGL"/>
    <property type="match status" value="1"/>
</dbReference>
<organism evidence="4">
    <name type="scientific">marine metagenome</name>
    <dbReference type="NCBI Taxonomy" id="408172"/>
    <lineage>
        <taxon>unclassified sequences</taxon>
        <taxon>metagenomes</taxon>
        <taxon>ecological metagenomes</taxon>
    </lineage>
</organism>
<dbReference type="AlphaFoldDB" id="A0A383DX15"/>
<keyword evidence="2" id="KW-1015">Disulfide bond</keyword>
<gene>
    <name evidence="4" type="ORF">METZ01_LOCUS501599</name>
</gene>
<name>A0A383DX15_9ZZZZ</name>
<dbReference type="SUPFAM" id="SSF49899">
    <property type="entry name" value="Concanavalin A-like lectins/glucanases"/>
    <property type="match status" value="1"/>
</dbReference>
<keyword evidence="1" id="KW-0732">Signal</keyword>
<accession>A0A383DX15</accession>
<dbReference type="InterPro" id="IPR013320">
    <property type="entry name" value="ConA-like_dom_sf"/>
</dbReference>
<proteinExistence type="predicted"/>
<evidence type="ECO:0000256" key="2">
    <source>
        <dbReference type="ARBA" id="ARBA00023157"/>
    </source>
</evidence>
<evidence type="ECO:0000259" key="3">
    <source>
        <dbReference type="SMART" id="SM00560"/>
    </source>
</evidence>
<dbReference type="Pfam" id="PF13385">
    <property type="entry name" value="Laminin_G_3"/>
    <property type="match status" value="1"/>
</dbReference>